<sequence>MGISLKRKGDLSIMNIQDLRDAFPLLQAIFFGDVYEVRALLSKEEDAKWQDKEKRSLLHAAAYKGDPAIVEALLLNGAIASAKDTKWLTPLHRACCSGNHRVVEVLLRHKAVNSRDRNWQTPLHVAVANNAMKCVELLVPHVININVADRAGRTSLHHATYNGHLEMIEYLIQVGCAINVSDKKDRRPLHFAAYMGHDIIVRALIDKGADVDVKDRDLYTPLHAAAASGNIDCMDILMNSGADIEAKNVYGNTPLHIACLNGHADAVIQLIAKGANVEAVNYREQTPLHLAAASTHGVDCLEVLLQNNVRINVQSEGGRTPLYMSAIHGRFTRSKSLLDAGAPPDVEDKNGNTALHVAAWFGHECLTTTLLEYGASPAARNTEHRTPLHLSCLAGHIEVCRKLLQADSRRIDSKDIGGWTPLHCAAFKGSVDCLDLLLSSGANFRLTDNDNRLALHYAASQDHYLCVFTLIGFGSDANAQDIDGATPLHLAAAAKPTDTNTSCVQYLLKHKADPHLRDKRNFTTIHYAVAGGNQLALKALLEVCPPEQLTVSSTGKPEPPLPALTPLHLAAYYGHSEILSLLMPFCTIFSNNDMRDETGKTPLDLAAYKGHEECVDVLLKYDGVRVSVQDFITRRTPVHCAAAGGHRECLSLLLRNAEDPNVINYYDSKQRTPLMLATANNHVFCVLMLLKHKADCNLPDMNKHTPLFRAVIWQQHKPIDFLILHGAQVAIQDIYGKTPLHLAAACGKVKALCLLVNNDPAAAAIKDNQGCTVLHWACYNGHADCVEYLLEQNVIESLEGNPFSAVHCAVYQGSAQCLELLINKFGGKTVAALKDVPGGRLPLHVAASSGSVDCARLILSSVGSELAGLETPDNSGRTPLLFAAITGQCSAIELLLEWKANVRAVDCNKNTALHLACERSHSAAASLLLNWIDTLNNDHDEQERIAIINMTNDQQRTPLHLAARNGLVTVTRRLLQLGASVVAVDAEGLTPALACAPNPAVARCLATILAAHEVRNNATFDSTDVGGVLESSIQQTSEVYLNGKGRGSQHSSDTEFY</sequence>
<proteinExistence type="predicted"/>
<feature type="repeat" description="ANK" evidence="3">
    <location>
        <begin position="250"/>
        <end position="282"/>
    </location>
</feature>
<evidence type="ECO:0000313" key="5">
    <source>
        <dbReference type="RefSeq" id="XP_017885028.1"/>
    </source>
</evidence>
<feature type="repeat" description="ANK" evidence="3">
    <location>
        <begin position="735"/>
        <end position="767"/>
    </location>
</feature>
<evidence type="ECO:0000256" key="1">
    <source>
        <dbReference type="ARBA" id="ARBA00022737"/>
    </source>
</evidence>
<feature type="repeat" description="ANK" evidence="3">
    <location>
        <begin position="118"/>
        <end position="150"/>
    </location>
</feature>
<dbReference type="PROSITE" id="PS50088">
    <property type="entry name" value="ANK_REPEAT"/>
    <property type="match status" value="20"/>
</dbReference>
<feature type="repeat" description="ANK" evidence="3">
    <location>
        <begin position="598"/>
        <end position="620"/>
    </location>
</feature>
<organism evidence="4 5">
    <name type="scientific">Ceratina calcarata</name>
    <dbReference type="NCBI Taxonomy" id="156304"/>
    <lineage>
        <taxon>Eukaryota</taxon>
        <taxon>Metazoa</taxon>
        <taxon>Ecdysozoa</taxon>
        <taxon>Arthropoda</taxon>
        <taxon>Hexapoda</taxon>
        <taxon>Insecta</taxon>
        <taxon>Pterygota</taxon>
        <taxon>Neoptera</taxon>
        <taxon>Endopterygota</taxon>
        <taxon>Hymenoptera</taxon>
        <taxon>Apocrita</taxon>
        <taxon>Aculeata</taxon>
        <taxon>Apoidea</taxon>
        <taxon>Anthophila</taxon>
        <taxon>Apidae</taxon>
        <taxon>Ceratina</taxon>
        <taxon>Zadontomerus</taxon>
    </lineage>
</organism>
<reference evidence="5 6" key="1">
    <citation type="submission" date="2025-04" db="UniProtKB">
        <authorList>
            <consortium name="RefSeq"/>
        </authorList>
    </citation>
    <scope>IDENTIFICATION</scope>
    <source>
        <tissue evidence="5 6">Whole body</tissue>
    </source>
</reference>
<keyword evidence="4" id="KW-1185">Reference proteome</keyword>
<evidence type="ECO:0000313" key="6">
    <source>
        <dbReference type="RefSeq" id="XP_026671562.1"/>
    </source>
</evidence>
<dbReference type="SUPFAM" id="SSF48403">
    <property type="entry name" value="Ankyrin repeat"/>
    <property type="match status" value="4"/>
</dbReference>
<feature type="repeat" description="ANK" evidence="3">
    <location>
        <begin position="317"/>
        <end position="349"/>
    </location>
</feature>
<feature type="repeat" description="ANK" evidence="3">
    <location>
        <begin position="633"/>
        <end position="665"/>
    </location>
</feature>
<feature type="repeat" description="ANK" evidence="3">
    <location>
        <begin position="53"/>
        <end position="85"/>
    </location>
</feature>
<dbReference type="InterPro" id="IPR002110">
    <property type="entry name" value="Ankyrin_rpt"/>
</dbReference>
<evidence type="ECO:0000256" key="2">
    <source>
        <dbReference type="ARBA" id="ARBA00023043"/>
    </source>
</evidence>
<dbReference type="GeneID" id="108627933"/>
<feature type="repeat" description="ANK" evidence="3">
    <location>
        <begin position="417"/>
        <end position="449"/>
    </location>
</feature>
<dbReference type="PROSITE" id="PS50297">
    <property type="entry name" value="ANK_REP_REGION"/>
    <property type="match status" value="17"/>
</dbReference>
<gene>
    <name evidence="5 6 7" type="primary">LOC108627933</name>
</gene>
<feature type="repeat" description="ANK" evidence="3">
    <location>
        <begin position="350"/>
        <end position="382"/>
    </location>
</feature>
<feature type="repeat" description="ANK" evidence="3">
    <location>
        <begin position="184"/>
        <end position="216"/>
    </location>
</feature>
<feature type="repeat" description="ANK" evidence="3">
    <location>
        <begin position="669"/>
        <end position="701"/>
    </location>
</feature>
<feature type="repeat" description="ANK" evidence="3">
    <location>
        <begin position="217"/>
        <end position="249"/>
    </location>
</feature>
<dbReference type="PRINTS" id="PR01415">
    <property type="entry name" value="ANKYRIN"/>
</dbReference>
<dbReference type="Proteomes" id="UP000694925">
    <property type="component" value="Unplaced"/>
</dbReference>
<keyword evidence="2 3" id="KW-0040">ANK repeat</keyword>
<evidence type="ECO:0000313" key="7">
    <source>
        <dbReference type="RefSeq" id="XP_026671563.1"/>
    </source>
</evidence>
<dbReference type="Pfam" id="PF12796">
    <property type="entry name" value="Ank_2"/>
    <property type="match status" value="9"/>
</dbReference>
<feature type="repeat" description="ANK" evidence="3">
    <location>
        <begin position="483"/>
        <end position="519"/>
    </location>
</feature>
<feature type="repeat" description="ANK" evidence="3">
    <location>
        <begin position="769"/>
        <end position="801"/>
    </location>
</feature>
<dbReference type="PANTHER" id="PTHR24198">
    <property type="entry name" value="ANKYRIN REPEAT AND PROTEIN KINASE DOMAIN-CONTAINING PROTEIN"/>
    <property type="match status" value="1"/>
</dbReference>
<feature type="repeat" description="ANK" evidence="3">
    <location>
        <begin position="450"/>
        <end position="482"/>
    </location>
</feature>
<accession>A0AAJ7J5Z1</accession>
<dbReference type="KEGG" id="ccal:108627933"/>
<dbReference type="RefSeq" id="XP_026671563.1">
    <property type="nucleotide sequence ID" value="XM_026815762.1"/>
</dbReference>
<dbReference type="InterPro" id="IPR036770">
    <property type="entry name" value="Ankyrin_rpt-contain_sf"/>
</dbReference>
<feature type="repeat" description="ANK" evidence="3">
    <location>
        <begin position="954"/>
        <end position="986"/>
    </location>
</feature>
<evidence type="ECO:0000313" key="4">
    <source>
        <dbReference type="Proteomes" id="UP000694925"/>
    </source>
</evidence>
<evidence type="ECO:0000256" key="3">
    <source>
        <dbReference type="PROSITE-ProRule" id="PRU00023"/>
    </source>
</evidence>
<keyword evidence="1" id="KW-0677">Repeat</keyword>
<dbReference type="Gene3D" id="1.25.40.20">
    <property type="entry name" value="Ankyrin repeat-containing domain"/>
    <property type="match status" value="9"/>
</dbReference>
<protein>
    <submittedName>
        <fullName evidence="5 6">Serine/threonine-protein phosphatase 6 regulatory ankyrin repeat subunit A-like isoform X1</fullName>
    </submittedName>
</protein>
<dbReference type="RefSeq" id="XP_017885028.1">
    <property type="nucleotide sequence ID" value="XM_018029539.2"/>
</dbReference>
<dbReference type="Pfam" id="PF13637">
    <property type="entry name" value="Ank_4"/>
    <property type="match status" value="1"/>
</dbReference>
<dbReference type="AlphaFoldDB" id="A0AAJ7J5Z1"/>
<name>A0AAJ7J5Z1_9HYME</name>
<feature type="repeat" description="ANK" evidence="3">
    <location>
        <begin position="283"/>
        <end position="316"/>
    </location>
</feature>
<feature type="repeat" description="ANK" evidence="3">
    <location>
        <begin position="562"/>
        <end position="583"/>
    </location>
</feature>
<dbReference type="RefSeq" id="XP_026671562.1">
    <property type="nucleotide sequence ID" value="XM_026815761.1"/>
</dbReference>
<feature type="repeat" description="ANK" evidence="3">
    <location>
        <begin position="151"/>
        <end position="183"/>
    </location>
</feature>
<feature type="repeat" description="ANK" evidence="3">
    <location>
        <begin position="875"/>
        <end position="907"/>
    </location>
</feature>
<dbReference type="SMART" id="SM00248">
    <property type="entry name" value="ANK"/>
    <property type="match status" value="27"/>
</dbReference>
<dbReference type="PANTHER" id="PTHR24198:SF192">
    <property type="entry name" value="SERINE_THREONINE-PROTEIN PHOSPHATASE 6 REGULATORY ANKYRIN REPEAT SUBUNIT A"/>
    <property type="match status" value="1"/>
</dbReference>
<dbReference type="Pfam" id="PF00023">
    <property type="entry name" value="Ank"/>
    <property type="match status" value="1"/>
</dbReference>